<dbReference type="EMBL" id="JAIWYP010000001">
    <property type="protein sequence ID" value="KAH3890332.1"/>
    <property type="molecule type" value="Genomic_DNA"/>
</dbReference>
<sequence>MAFSGFYAAATRIFPDHPGCFHRPGTSRINTAVLNFPILPYWPPGAPMTFTDVPEPGSTRNNTLATRCRILSVLLR</sequence>
<reference evidence="1" key="1">
    <citation type="journal article" date="2019" name="bioRxiv">
        <title>The Genome of the Zebra Mussel, Dreissena polymorpha: A Resource for Invasive Species Research.</title>
        <authorList>
            <person name="McCartney M.A."/>
            <person name="Auch B."/>
            <person name="Kono T."/>
            <person name="Mallez S."/>
            <person name="Zhang Y."/>
            <person name="Obille A."/>
            <person name="Becker A."/>
            <person name="Abrahante J.E."/>
            <person name="Garbe J."/>
            <person name="Badalamenti J.P."/>
            <person name="Herman A."/>
            <person name="Mangelson H."/>
            <person name="Liachko I."/>
            <person name="Sullivan S."/>
            <person name="Sone E.D."/>
            <person name="Koren S."/>
            <person name="Silverstein K.A.T."/>
            <person name="Beckman K.B."/>
            <person name="Gohl D.M."/>
        </authorList>
    </citation>
    <scope>NUCLEOTIDE SEQUENCE</scope>
    <source>
        <strain evidence="1">Duluth1</strain>
        <tissue evidence="1">Whole animal</tissue>
    </source>
</reference>
<proteinExistence type="predicted"/>
<keyword evidence="2" id="KW-1185">Reference proteome</keyword>
<organism evidence="1 2">
    <name type="scientific">Dreissena polymorpha</name>
    <name type="common">Zebra mussel</name>
    <name type="synonym">Mytilus polymorpha</name>
    <dbReference type="NCBI Taxonomy" id="45954"/>
    <lineage>
        <taxon>Eukaryota</taxon>
        <taxon>Metazoa</taxon>
        <taxon>Spiralia</taxon>
        <taxon>Lophotrochozoa</taxon>
        <taxon>Mollusca</taxon>
        <taxon>Bivalvia</taxon>
        <taxon>Autobranchia</taxon>
        <taxon>Heteroconchia</taxon>
        <taxon>Euheterodonta</taxon>
        <taxon>Imparidentia</taxon>
        <taxon>Neoheterodontei</taxon>
        <taxon>Myida</taxon>
        <taxon>Dreissenoidea</taxon>
        <taxon>Dreissenidae</taxon>
        <taxon>Dreissena</taxon>
    </lineage>
</organism>
<evidence type="ECO:0000313" key="2">
    <source>
        <dbReference type="Proteomes" id="UP000828390"/>
    </source>
</evidence>
<dbReference type="Proteomes" id="UP000828390">
    <property type="component" value="Unassembled WGS sequence"/>
</dbReference>
<name>A0A9D4N5Y9_DREPO</name>
<reference evidence="1" key="2">
    <citation type="submission" date="2020-11" db="EMBL/GenBank/DDBJ databases">
        <authorList>
            <person name="McCartney M.A."/>
            <person name="Auch B."/>
            <person name="Kono T."/>
            <person name="Mallez S."/>
            <person name="Becker A."/>
            <person name="Gohl D.M."/>
            <person name="Silverstein K.A.T."/>
            <person name="Koren S."/>
            <person name="Bechman K.B."/>
            <person name="Herman A."/>
            <person name="Abrahante J.E."/>
            <person name="Garbe J."/>
        </authorList>
    </citation>
    <scope>NUCLEOTIDE SEQUENCE</scope>
    <source>
        <strain evidence="1">Duluth1</strain>
        <tissue evidence="1">Whole animal</tissue>
    </source>
</reference>
<accession>A0A9D4N5Y9</accession>
<comment type="caution">
    <text evidence="1">The sequence shown here is derived from an EMBL/GenBank/DDBJ whole genome shotgun (WGS) entry which is preliminary data.</text>
</comment>
<dbReference type="AlphaFoldDB" id="A0A9D4N5Y9"/>
<gene>
    <name evidence="1" type="ORF">DPMN_014410</name>
</gene>
<evidence type="ECO:0000313" key="1">
    <source>
        <dbReference type="EMBL" id="KAH3890332.1"/>
    </source>
</evidence>
<protein>
    <submittedName>
        <fullName evidence="1">Uncharacterized protein</fullName>
    </submittedName>
</protein>